<dbReference type="KEGG" id="cvn:111133020"/>
<dbReference type="AlphaFoldDB" id="A0A8B8E9F8"/>
<sequence>MGAFGLECSNSCPDGYFGLQCSKKCKCAKCNSRTGRCPDDKLENFEDKRDNRQFSMIIVGILCGVIILLIVVLIAVISYKRKLPPSGPYQQELITTDGVSLAYASVENSPYLECNLTENTEYQKTTRITIRSKKIKRPKQDLDITFL</sequence>
<keyword evidence="1" id="KW-0812">Transmembrane</keyword>
<dbReference type="RefSeq" id="XP_022336760.1">
    <property type="nucleotide sequence ID" value="XM_022481052.1"/>
</dbReference>
<evidence type="ECO:0000256" key="1">
    <source>
        <dbReference type="SAM" id="Phobius"/>
    </source>
</evidence>
<protein>
    <submittedName>
        <fullName evidence="3">Uncharacterized protein LOC111133020</fullName>
    </submittedName>
</protein>
<proteinExistence type="predicted"/>
<evidence type="ECO:0000313" key="2">
    <source>
        <dbReference type="Proteomes" id="UP000694844"/>
    </source>
</evidence>
<accession>A0A8B8E9F8</accession>
<evidence type="ECO:0000313" key="3">
    <source>
        <dbReference type="RefSeq" id="XP_022336760.1"/>
    </source>
</evidence>
<keyword evidence="1" id="KW-0472">Membrane</keyword>
<keyword evidence="1" id="KW-1133">Transmembrane helix</keyword>
<dbReference type="Proteomes" id="UP000694844">
    <property type="component" value="Chromosome 5"/>
</dbReference>
<reference evidence="3" key="1">
    <citation type="submission" date="2025-08" db="UniProtKB">
        <authorList>
            <consortium name="RefSeq"/>
        </authorList>
    </citation>
    <scope>IDENTIFICATION</scope>
    <source>
        <tissue evidence="3">Whole sample</tissue>
    </source>
</reference>
<dbReference type="GeneID" id="111133020"/>
<organism evidence="2 3">
    <name type="scientific">Crassostrea virginica</name>
    <name type="common">Eastern oyster</name>
    <dbReference type="NCBI Taxonomy" id="6565"/>
    <lineage>
        <taxon>Eukaryota</taxon>
        <taxon>Metazoa</taxon>
        <taxon>Spiralia</taxon>
        <taxon>Lophotrochozoa</taxon>
        <taxon>Mollusca</taxon>
        <taxon>Bivalvia</taxon>
        <taxon>Autobranchia</taxon>
        <taxon>Pteriomorphia</taxon>
        <taxon>Ostreida</taxon>
        <taxon>Ostreoidea</taxon>
        <taxon>Ostreidae</taxon>
        <taxon>Crassostrea</taxon>
    </lineage>
</organism>
<gene>
    <name evidence="3" type="primary">LOC111133020</name>
</gene>
<keyword evidence="2" id="KW-1185">Reference proteome</keyword>
<feature type="transmembrane region" description="Helical" evidence="1">
    <location>
        <begin position="54"/>
        <end position="77"/>
    </location>
</feature>
<name>A0A8B8E9F8_CRAVI</name>
<dbReference type="Gene3D" id="2.170.300.10">
    <property type="entry name" value="Tie2 ligand-binding domain superfamily"/>
    <property type="match status" value="1"/>
</dbReference>